<keyword evidence="5" id="KW-1185">Reference proteome</keyword>
<keyword evidence="1 3" id="KW-0732">Signal</keyword>
<evidence type="ECO:0000313" key="4">
    <source>
        <dbReference type="EMBL" id="KAH3709175.1"/>
    </source>
</evidence>
<evidence type="ECO:0008006" key="6">
    <source>
        <dbReference type="Google" id="ProtNLM"/>
    </source>
</evidence>
<dbReference type="Proteomes" id="UP000828390">
    <property type="component" value="Unassembled WGS sequence"/>
</dbReference>
<gene>
    <name evidence="4" type="ORF">DPMN_068637</name>
</gene>
<dbReference type="InterPro" id="IPR050975">
    <property type="entry name" value="Sleep_regulator"/>
</dbReference>
<reference evidence="4" key="1">
    <citation type="journal article" date="2019" name="bioRxiv">
        <title>The Genome of the Zebra Mussel, Dreissena polymorpha: A Resource for Invasive Species Research.</title>
        <authorList>
            <person name="McCartney M.A."/>
            <person name="Auch B."/>
            <person name="Kono T."/>
            <person name="Mallez S."/>
            <person name="Zhang Y."/>
            <person name="Obille A."/>
            <person name="Becker A."/>
            <person name="Abrahante J.E."/>
            <person name="Garbe J."/>
            <person name="Badalamenti J.P."/>
            <person name="Herman A."/>
            <person name="Mangelson H."/>
            <person name="Liachko I."/>
            <person name="Sullivan S."/>
            <person name="Sone E.D."/>
            <person name="Koren S."/>
            <person name="Silverstein K.A.T."/>
            <person name="Beckman K.B."/>
            <person name="Gohl D.M."/>
        </authorList>
    </citation>
    <scope>NUCLEOTIDE SEQUENCE</scope>
    <source>
        <strain evidence="4">Duluth1</strain>
        <tissue evidence="4">Whole animal</tissue>
    </source>
</reference>
<dbReference type="PANTHER" id="PTHR33562">
    <property type="entry name" value="ATILLA, ISOFORM B-RELATED-RELATED"/>
    <property type="match status" value="1"/>
</dbReference>
<dbReference type="EMBL" id="JAIWYP010000014">
    <property type="protein sequence ID" value="KAH3709175.1"/>
    <property type="molecule type" value="Genomic_DNA"/>
</dbReference>
<feature type="chain" id="PRO_5039481246" description="Protein sleepless" evidence="3">
    <location>
        <begin position="25"/>
        <end position="155"/>
    </location>
</feature>
<evidence type="ECO:0000313" key="5">
    <source>
        <dbReference type="Proteomes" id="UP000828390"/>
    </source>
</evidence>
<reference evidence="4" key="2">
    <citation type="submission" date="2020-11" db="EMBL/GenBank/DDBJ databases">
        <authorList>
            <person name="McCartney M.A."/>
            <person name="Auch B."/>
            <person name="Kono T."/>
            <person name="Mallez S."/>
            <person name="Becker A."/>
            <person name="Gohl D.M."/>
            <person name="Silverstein K.A.T."/>
            <person name="Koren S."/>
            <person name="Bechman K.B."/>
            <person name="Herman A."/>
            <person name="Abrahante J.E."/>
            <person name="Garbe J."/>
        </authorList>
    </citation>
    <scope>NUCLEOTIDE SEQUENCE</scope>
    <source>
        <strain evidence="4">Duluth1</strain>
        <tissue evidence="4">Whole animal</tissue>
    </source>
</reference>
<evidence type="ECO:0000256" key="3">
    <source>
        <dbReference type="SAM" id="SignalP"/>
    </source>
</evidence>
<name>A0A9D4BTR6_DREPO</name>
<proteinExistence type="predicted"/>
<comment type="caution">
    <text evidence="4">The sequence shown here is derived from an EMBL/GenBank/DDBJ whole genome shotgun (WGS) entry which is preliminary data.</text>
</comment>
<protein>
    <recommendedName>
        <fullName evidence="6">Protein sleepless</fullName>
    </recommendedName>
</protein>
<dbReference type="AlphaFoldDB" id="A0A9D4BTR6"/>
<sequence>MVGTNTFVLASVLAVLISVSKVDAAFKCYSCDSVTDSGCSDKFSASSAFESPATCRGCSMVKLYGVVTRACLIQSLGNTCEESGENAACYCESELCNGSNTLAISTATLIYASLARKREIVRERERQRARERERERVREMEGGREEGREGSNTLD</sequence>
<organism evidence="4 5">
    <name type="scientific">Dreissena polymorpha</name>
    <name type="common">Zebra mussel</name>
    <name type="synonym">Mytilus polymorpha</name>
    <dbReference type="NCBI Taxonomy" id="45954"/>
    <lineage>
        <taxon>Eukaryota</taxon>
        <taxon>Metazoa</taxon>
        <taxon>Spiralia</taxon>
        <taxon>Lophotrochozoa</taxon>
        <taxon>Mollusca</taxon>
        <taxon>Bivalvia</taxon>
        <taxon>Autobranchia</taxon>
        <taxon>Heteroconchia</taxon>
        <taxon>Euheterodonta</taxon>
        <taxon>Imparidentia</taxon>
        <taxon>Neoheterodontei</taxon>
        <taxon>Myida</taxon>
        <taxon>Dreissenoidea</taxon>
        <taxon>Dreissenidae</taxon>
        <taxon>Dreissena</taxon>
    </lineage>
</organism>
<evidence type="ECO:0000256" key="2">
    <source>
        <dbReference type="SAM" id="MobiDB-lite"/>
    </source>
</evidence>
<feature type="region of interest" description="Disordered" evidence="2">
    <location>
        <begin position="123"/>
        <end position="155"/>
    </location>
</feature>
<feature type="compositionally biased region" description="Basic and acidic residues" evidence="2">
    <location>
        <begin position="123"/>
        <end position="149"/>
    </location>
</feature>
<evidence type="ECO:0000256" key="1">
    <source>
        <dbReference type="ARBA" id="ARBA00022729"/>
    </source>
</evidence>
<feature type="signal peptide" evidence="3">
    <location>
        <begin position="1"/>
        <end position="24"/>
    </location>
</feature>
<accession>A0A9D4BTR6</accession>